<organism evidence="1 2">
    <name type="scientific">Caerostris extrusa</name>
    <name type="common">Bark spider</name>
    <name type="synonym">Caerostris bankana</name>
    <dbReference type="NCBI Taxonomy" id="172846"/>
    <lineage>
        <taxon>Eukaryota</taxon>
        <taxon>Metazoa</taxon>
        <taxon>Ecdysozoa</taxon>
        <taxon>Arthropoda</taxon>
        <taxon>Chelicerata</taxon>
        <taxon>Arachnida</taxon>
        <taxon>Araneae</taxon>
        <taxon>Araneomorphae</taxon>
        <taxon>Entelegynae</taxon>
        <taxon>Araneoidea</taxon>
        <taxon>Araneidae</taxon>
        <taxon>Caerostris</taxon>
    </lineage>
</organism>
<evidence type="ECO:0008006" key="3">
    <source>
        <dbReference type="Google" id="ProtNLM"/>
    </source>
</evidence>
<reference evidence="1 2" key="1">
    <citation type="submission" date="2021-06" db="EMBL/GenBank/DDBJ databases">
        <title>Caerostris extrusa draft genome.</title>
        <authorList>
            <person name="Kono N."/>
            <person name="Arakawa K."/>
        </authorList>
    </citation>
    <scope>NUCLEOTIDE SEQUENCE [LARGE SCALE GENOMIC DNA]</scope>
</reference>
<protein>
    <recommendedName>
        <fullName evidence="3">Secreted protein</fullName>
    </recommendedName>
</protein>
<comment type="caution">
    <text evidence="1">The sequence shown here is derived from an EMBL/GenBank/DDBJ whole genome shotgun (WGS) entry which is preliminary data.</text>
</comment>
<evidence type="ECO:0000313" key="2">
    <source>
        <dbReference type="Proteomes" id="UP001054945"/>
    </source>
</evidence>
<sequence length="112" mass="12808">MRLCIVLCCARSPLLEVLTQEFASETLHSNERIPSSRAKLDGSLPKRFRILSRIFYPSTDPLSYNLVGIVEIYCIRFLMGGHNKKSKVSHASYSKILRTQSLDCRVETFVQQ</sequence>
<proteinExistence type="predicted"/>
<name>A0AAV4W1U9_CAEEX</name>
<evidence type="ECO:0000313" key="1">
    <source>
        <dbReference type="EMBL" id="GIY76228.1"/>
    </source>
</evidence>
<dbReference type="EMBL" id="BPLR01015450">
    <property type="protein sequence ID" value="GIY76228.1"/>
    <property type="molecule type" value="Genomic_DNA"/>
</dbReference>
<dbReference type="Proteomes" id="UP001054945">
    <property type="component" value="Unassembled WGS sequence"/>
</dbReference>
<dbReference type="AlphaFoldDB" id="A0AAV4W1U9"/>
<gene>
    <name evidence="1" type="ORF">CEXT_377171</name>
</gene>
<keyword evidence="2" id="KW-1185">Reference proteome</keyword>
<accession>A0AAV4W1U9</accession>